<comment type="subcellular location">
    <subcellularLocation>
        <location evidence="1">Cytoplasm</location>
    </subcellularLocation>
</comment>
<proteinExistence type="predicted"/>
<evidence type="ECO:0000256" key="4">
    <source>
        <dbReference type="ARBA" id="ARBA00022553"/>
    </source>
</evidence>
<dbReference type="Proteomes" id="UP000186400">
    <property type="component" value="Unassembled WGS sequence"/>
</dbReference>
<dbReference type="Gene3D" id="3.40.930.10">
    <property type="entry name" value="Mannitol-specific EII, Chain A"/>
    <property type="match status" value="1"/>
</dbReference>
<dbReference type="InterPro" id="IPR051351">
    <property type="entry name" value="Ascorbate-PTS_EIIA_comp"/>
</dbReference>
<evidence type="ECO:0000256" key="2">
    <source>
        <dbReference type="ARBA" id="ARBA00022448"/>
    </source>
</evidence>
<evidence type="ECO:0000256" key="3">
    <source>
        <dbReference type="ARBA" id="ARBA00022490"/>
    </source>
</evidence>
<dbReference type="GO" id="GO:0009401">
    <property type="term" value="P:phosphoenolpyruvate-dependent sugar phosphotransferase system"/>
    <property type="evidence" value="ECO:0007669"/>
    <property type="project" value="UniProtKB-KW"/>
</dbReference>
<gene>
    <name evidence="12" type="ORF">SAMN05920897_10448</name>
</gene>
<keyword evidence="2" id="KW-0813">Transport</keyword>
<evidence type="ECO:0000256" key="8">
    <source>
        <dbReference type="ARBA" id="ARBA00037387"/>
    </source>
</evidence>
<protein>
    <recommendedName>
        <fullName evidence="9">Ascorbate-specific PTS system EIIA component</fullName>
    </recommendedName>
    <alternativeName>
        <fullName evidence="10">Ascorbate-specific phosphotransferase enzyme IIA component</fullName>
    </alternativeName>
</protein>
<dbReference type="GO" id="GO:0016301">
    <property type="term" value="F:kinase activity"/>
    <property type="evidence" value="ECO:0007669"/>
    <property type="project" value="UniProtKB-KW"/>
</dbReference>
<evidence type="ECO:0000256" key="9">
    <source>
        <dbReference type="ARBA" id="ARBA00041175"/>
    </source>
</evidence>
<dbReference type="Pfam" id="PF00359">
    <property type="entry name" value="PTS_EIIA_2"/>
    <property type="match status" value="1"/>
</dbReference>
<evidence type="ECO:0000256" key="6">
    <source>
        <dbReference type="ARBA" id="ARBA00022683"/>
    </source>
</evidence>
<dbReference type="GO" id="GO:0005737">
    <property type="term" value="C:cytoplasm"/>
    <property type="evidence" value="ECO:0007669"/>
    <property type="project" value="UniProtKB-SubCell"/>
</dbReference>
<keyword evidence="13" id="KW-1185">Reference proteome</keyword>
<keyword evidence="7" id="KW-0418">Kinase</keyword>
<dbReference type="RefSeq" id="WP_076488015.1">
    <property type="nucleotide sequence ID" value="NZ_FTMS01000004.1"/>
</dbReference>
<reference evidence="12 13" key="1">
    <citation type="submission" date="2017-01" db="EMBL/GenBank/DDBJ databases">
        <authorList>
            <person name="Mah S.A."/>
            <person name="Swanson W.J."/>
            <person name="Moy G.W."/>
            <person name="Vacquier V.D."/>
        </authorList>
    </citation>
    <scope>NUCLEOTIDE SEQUENCE [LARGE SCALE GENOMIC DNA]</scope>
    <source>
        <strain evidence="12 13">ASpG1</strain>
    </source>
</reference>
<dbReference type="STRING" id="159291.SAMN05920897_10448"/>
<keyword evidence="5" id="KW-0808">Transferase</keyword>
<dbReference type="SUPFAM" id="SSF55804">
    <property type="entry name" value="Phoshotransferase/anion transport protein"/>
    <property type="match status" value="1"/>
</dbReference>
<organism evidence="12 13">
    <name type="scientific">Alkalispirochaeta americana</name>
    <dbReference type="NCBI Taxonomy" id="159291"/>
    <lineage>
        <taxon>Bacteria</taxon>
        <taxon>Pseudomonadati</taxon>
        <taxon>Spirochaetota</taxon>
        <taxon>Spirochaetia</taxon>
        <taxon>Spirochaetales</taxon>
        <taxon>Spirochaetaceae</taxon>
        <taxon>Alkalispirochaeta</taxon>
    </lineage>
</organism>
<keyword evidence="4" id="KW-0597">Phosphoprotein</keyword>
<dbReference type="InterPro" id="IPR002178">
    <property type="entry name" value="PTS_EIIA_type-2_dom"/>
</dbReference>
<dbReference type="EMBL" id="FTMS01000004">
    <property type="protein sequence ID" value="SIQ12649.1"/>
    <property type="molecule type" value="Genomic_DNA"/>
</dbReference>
<evidence type="ECO:0000313" key="13">
    <source>
        <dbReference type="Proteomes" id="UP000186400"/>
    </source>
</evidence>
<keyword evidence="6" id="KW-0598">Phosphotransferase system</keyword>
<dbReference type="PROSITE" id="PS51094">
    <property type="entry name" value="PTS_EIIA_TYPE_2"/>
    <property type="match status" value="1"/>
</dbReference>
<dbReference type="CDD" id="cd00211">
    <property type="entry name" value="PTS_IIA_fru"/>
    <property type="match status" value="1"/>
</dbReference>
<dbReference type="OrthoDB" id="369398at2"/>
<evidence type="ECO:0000256" key="10">
    <source>
        <dbReference type="ARBA" id="ARBA00042072"/>
    </source>
</evidence>
<accession>A0A1N6Q7Y8</accession>
<sequence>MAGFVERVIATRTIAVRQATSDWEAAVRLGGEMMKSAGLVEQSYIDAMVDNHKKIGPYYVLAPGIAMPHAKPEEGVRKTGYAVVTLAQPVSFGDPENDPVDLLIFAGAISREDHNEEVVPQVAELCDSESYVARLRGAPTVEAAISVLRDFERAFEAGEL</sequence>
<evidence type="ECO:0000259" key="11">
    <source>
        <dbReference type="PROSITE" id="PS51094"/>
    </source>
</evidence>
<evidence type="ECO:0000256" key="1">
    <source>
        <dbReference type="ARBA" id="ARBA00004496"/>
    </source>
</evidence>
<dbReference type="PANTHER" id="PTHR36203">
    <property type="entry name" value="ASCORBATE-SPECIFIC PTS SYSTEM EIIA COMPONENT"/>
    <property type="match status" value="1"/>
</dbReference>
<dbReference type="PANTHER" id="PTHR36203:SF1">
    <property type="entry name" value="ASCORBATE-SPECIFIC PTS SYSTEM EIIA COMPONENT"/>
    <property type="match status" value="1"/>
</dbReference>
<comment type="function">
    <text evidence="8">The phosphoenolpyruvate-dependent sugar phosphotransferase system (sugar PTS), a major carbohydrate active transport system, catalyzes the phosphorylation of incoming sugar substrates concomitantly with their translocation across the cell membrane. The enzyme II UlaABC PTS system is involved in ascorbate transport.</text>
</comment>
<dbReference type="InterPro" id="IPR016152">
    <property type="entry name" value="PTrfase/Anion_transptr"/>
</dbReference>
<name>A0A1N6Q7Y8_9SPIO</name>
<evidence type="ECO:0000313" key="12">
    <source>
        <dbReference type="EMBL" id="SIQ12649.1"/>
    </source>
</evidence>
<dbReference type="AlphaFoldDB" id="A0A1N6Q7Y8"/>
<evidence type="ECO:0000256" key="7">
    <source>
        <dbReference type="ARBA" id="ARBA00022777"/>
    </source>
</evidence>
<evidence type="ECO:0000256" key="5">
    <source>
        <dbReference type="ARBA" id="ARBA00022679"/>
    </source>
</evidence>
<feature type="domain" description="PTS EIIA type-2" evidence="11">
    <location>
        <begin position="7"/>
        <end position="151"/>
    </location>
</feature>
<keyword evidence="3" id="KW-0963">Cytoplasm</keyword>